<gene>
    <name evidence="1" type="ORF">LCGC14_2601850</name>
</gene>
<proteinExistence type="predicted"/>
<evidence type="ECO:0000313" key="1">
    <source>
        <dbReference type="EMBL" id="KKL05858.1"/>
    </source>
</evidence>
<dbReference type="AlphaFoldDB" id="A0A0F9D186"/>
<protein>
    <submittedName>
        <fullName evidence="1">Uncharacterized protein</fullName>
    </submittedName>
</protein>
<dbReference type="EMBL" id="LAZR01043947">
    <property type="protein sequence ID" value="KKL05858.1"/>
    <property type="molecule type" value="Genomic_DNA"/>
</dbReference>
<comment type="caution">
    <text evidence="1">The sequence shown here is derived from an EMBL/GenBank/DDBJ whole genome shotgun (WGS) entry which is preliminary data.</text>
</comment>
<organism evidence="1">
    <name type="scientific">marine sediment metagenome</name>
    <dbReference type="NCBI Taxonomy" id="412755"/>
    <lineage>
        <taxon>unclassified sequences</taxon>
        <taxon>metagenomes</taxon>
        <taxon>ecological metagenomes</taxon>
    </lineage>
</organism>
<reference evidence="1" key="1">
    <citation type="journal article" date="2015" name="Nature">
        <title>Complex archaea that bridge the gap between prokaryotes and eukaryotes.</title>
        <authorList>
            <person name="Spang A."/>
            <person name="Saw J.H."/>
            <person name="Jorgensen S.L."/>
            <person name="Zaremba-Niedzwiedzka K."/>
            <person name="Martijn J."/>
            <person name="Lind A.E."/>
            <person name="van Eijk R."/>
            <person name="Schleper C."/>
            <person name="Guy L."/>
            <person name="Ettema T.J."/>
        </authorList>
    </citation>
    <scope>NUCLEOTIDE SEQUENCE</scope>
</reference>
<accession>A0A0F9D186</accession>
<sequence>MNSILVGLLKIGLDAFGKLVNKFFDSRRGKKVKSIMSDAAIIVAVVAARTDTKIDDTIAEVLKELDLSDDPGEVLSGKLGNIVRREVSRKLLTQQAGATDSEANLAIELALGQAKG</sequence>
<name>A0A0F9D186_9ZZZZ</name>